<accession>A0AA41R4U8</accession>
<evidence type="ECO:0000313" key="2">
    <source>
        <dbReference type="Proteomes" id="UP001165427"/>
    </source>
</evidence>
<sequence length="261" mass="31126">MMHSAIYEGWVRHRRFQPTSNRFRYRLFLMYLDLAELDPLFAVHPLWSHTRPNIAWFKRQDHLGDPRTPLDTAVRELVARHTGIRPEGPIRLLTHLRYFGYCFNPVSFYYCFDRRDQCLETIVAEVHNTPWKEEQLYVLRRDDNQHPAAHWRQYRFAKQMHVSPFMAMDLAYDWRFRVPGDRLNVHMIVGETGGRRLLDATLALHRREITHRRLTGVLLHYPLMTTKVWTLIHWQALRLFLKGTPVHTHPKKLAAAPESAC</sequence>
<organism evidence="1 2">
    <name type="scientific">Desulfatitalea alkaliphila</name>
    <dbReference type="NCBI Taxonomy" id="2929485"/>
    <lineage>
        <taxon>Bacteria</taxon>
        <taxon>Pseudomonadati</taxon>
        <taxon>Thermodesulfobacteriota</taxon>
        <taxon>Desulfobacteria</taxon>
        <taxon>Desulfobacterales</taxon>
        <taxon>Desulfosarcinaceae</taxon>
        <taxon>Desulfatitalea</taxon>
    </lineage>
</organism>
<comment type="caution">
    <text evidence="1">The sequence shown here is derived from an EMBL/GenBank/DDBJ whole genome shotgun (WGS) entry which is preliminary data.</text>
</comment>
<gene>
    <name evidence="1" type="ORF">MRX98_20050</name>
</gene>
<name>A0AA41R4U8_9BACT</name>
<dbReference type="AlphaFoldDB" id="A0AA41R4U8"/>
<dbReference type="EMBL" id="JALJRB010000036">
    <property type="protein sequence ID" value="MCJ8502879.1"/>
    <property type="molecule type" value="Genomic_DNA"/>
</dbReference>
<evidence type="ECO:0000313" key="1">
    <source>
        <dbReference type="EMBL" id="MCJ8502879.1"/>
    </source>
</evidence>
<keyword evidence="2" id="KW-1185">Reference proteome</keyword>
<reference evidence="1" key="1">
    <citation type="submission" date="2022-04" db="EMBL/GenBank/DDBJ databases">
        <title>Desulfatitalea alkaliphila sp. nov., a novel anaerobic sulfate-reducing bacterium isolated from terrestrial mud volcano, Taman Peninsula, Russia.</title>
        <authorList>
            <person name="Khomyakova M.A."/>
            <person name="Merkel A.Y."/>
            <person name="Slobodkin A.I."/>
        </authorList>
    </citation>
    <scope>NUCLEOTIDE SEQUENCE</scope>
    <source>
        <strain evidence="1">M08but</strain>
    </source>
</reference>
<dbReference type="Pfam" id="PF07103">
    <property type="entry name" value="DUF1365"/>
    <property type="match status" value="1"/>
</dbReference>
<dbReference type="RefSeq" id="WP_246914376.1">
    <property type="nucleotide sequence ID" value="NZ_JALJRB010000036.1"/>
</dbReference>
<dbReference type="InterPro" id="IPR010775">
    <property type="entry name" value="DUF1365"/>
</dbReference>
<protein>
    <submittedName>
        <fullName evidence="1">DUF1365 domain-containing protein</fullName>
    </submittedName>
</protein>
<dbReference type="Proteomes" id="UP001165427">
    <property type="component" value="Unassembled WGS sequence"/>
</dbReference>
<proteinExistence type="predicted"/>
<dbReference type="PANTHER" id="PTHR33973">
    <property type="entry name" value="OS07G0153300 PROTEIN"/>
    <property type="match status" value="1"/>
</dbReference>
<dbReference type="PANTHER" id="PTHR33973:SF4">
    <property type="entry name" value="OS07G0153300 PROTEIN"/>
    <property type="match status" value="1"/>
</dbReference>